<dbReference type="Gene3D" id="1.10.530.10">
    <property type="match status" value="1"/>
</dbReference>
<keyword evidence="4" id="KW-1185">Reference proteome</keyword>
<dbReference type="Proteomes" id="UP000237916">
    <property type="component" value="Unassembled WGS sequence"/>
</dbReference>
<name>A0A2S7ZD52_9FIRM</name>
<dbReference type="AlphaFoldDB" id="A0A2S7ZD52"/>
<accession>A0A2S7ZD52</accession>
<evidence type="ECO:0000259" key="2">
    <source>
        <dbReference type="Pfam" id="PF18013"/>
    </source>
</evidence>
<sequence length="1227" mass="131861">MGTTIADLEVRIGADSNQFKQELQKVETQVGKAFNVNPINEFSTSVDSVTGRVGSLVSKFTAIAGIMAGGFGLTSMIEGSVKAGEAVYQLSQRYQITTKEASEMNRILKITGSDADTAAKTIMRLDKALSGNSNEGKKAQETLKLFGVSLTDTNGKMLPINQQLAELAKGYKAAADAGYGQEYVMNTLGVRGLALISVLQNYNEAAEVASKVKGIGLNPEEMHKASLQLKEMELQFGQLKLASGAAITPLVMELLPQLLPYLQESAVWINKNKNEIASTAKTLVQIVALYESIKIAKKAAAAVNAVVSTVKNSQGSMGLDTAELTRAQEVQINKALRDNERVYAQMRREAIKTANQQKLSAEETSAFLAQEFSKISIKATQSAEQIRAAMTIGFQSARAEAAESSIAVNRSILSTGVAAEESANLHVAANVRKVESDMAVVASQGKVGVAATVAGTKAVEASATATAAATANIEKNAVLAASYEGVGVRATTAGEVAVSAAGRALGAVTTLTRAVWGLAGGWLGVATAVGFALYSMGQANKAEAEFQHANEVTLMDKGKKYHLAKNKDGKVVYANDSAGYVEVPERLRKKYESYVAAQKKASADAALGDIKAEQAKMQAELATQMQSISNIGDSINKTSTTTTHKDASSAAETVRFMINQGIDPRIAFGMAGGNMLESGGNTKNLNAKAVNPNGGAFGIQQWLLDRKEDLFNFAKQNHSDPYDIHTQQAFQVYEMLYGKEKDNYKKALAELGNSQDVGLAAKLVDKWITRSEGTEDIRSQKAANAQLLYKDMKGEGGLTGADILRRQKSIDDAKKDLKNLEGELKQSITGEIGTSYESEIQKIEEDVRKKSEAIKKIKDVSDTIDTSNAEKLLDQFKTVEVDKVNKKLQEQRDKLKLDTAKTNAEILGNYKDLAEKQFIVSKSELDREREERLKSVAKQKDDAEAKAQVEEWYTAKYKALVTERETAERESYDKAVKLAISRHDTNRLQQLTSSKDAKQYRDWEGDTAKLQTFYKLWEQGNMSMSAATAEAAESFASGLSSIFSNLATDITSVKDLTTNMGKLILSTVVNIIAKIAAARLAAALLGQSLGVGAPSVASGGNVQTLTMQGFVNSAIARMPNMPTYKFASGGVITAPVMSLMGEGKDHEAVLPLNQNTFASLGRNIASTIGGGPVMVNVNNYTNSKVTVTEETSTGDMKTQIVNIVIEEIASNRNGSQDILKQLIGGRR</sequence>
<feature type="coiled-coil region" evidence="1">
    <location>
        <begin position="803"/>
        <end position="860"/>
    </location>
</feature>
<comment type="caution">
    <text evidence="3">The sequence shown here is derived from an EMBL/GenBank/DDBJ whole genome shotgun (WGS) entry which is preliminary data.</text>
</comment>
<dbReference type="InterPro" id="IPR041219">
    <property type="entry name" value="Phage_lysozyme2"/>
</dbReference>
<evidence type="ECO:0000313" key="4">
    <source>
        <dbReference type="Proteomes" id="UP000237916"/>
    </source>
</evidence>
<evidence type="ECO:0000256" key="1">
    <source>
        <dbReference type="SAM" id="Coils"/>
    </source>
</evidence>
<organism evidence="3 4">
    <name type="scientific">Veillonella denticariosi JCM 15641</name>
    <dbReference type="NCBI Taxonomy" id="1298594"/>
    <lineage>
        <taxon>Bacteria</taxon>
        <taxon>Bacillati</taxon>
        <taxon>Bacillota</taxon>
        <taxon>Negativicutes</taxon>
        <taxon>Veillonellales</taxon>
        <taxon>Veillonellaceae</taxon>
        <taxon>Veillonella</taxon>
    </lineage>
</organism>
<dbReference type="Pfam" id="PF18013">
    <property type="entry name" value="Phage_lysozyme2"/>
    <property type="match status" value="1"/>
</dbReference>
<keyword evidence="1" id="KW-0175">Coiled coil</keyword>
<proteinExistence type="predicted"/>
<feature type="domain" description="Phage tail lysozyme" evidence="2">
    <location>
        <begin position="650"/>
        <end position="790"/>
    </location>
</feature>
<dbReference type="STRING" id="1298594.GCA_001312465_01255"/>
<protein>
    <recommendedName>
        <fullName evidence="2">Phage tail lysozyme domain-containing protein</fullName>
    </recommendedName>
</protein>
<gene>
    <name evidence="3" type="ORF">VEHSUH05_01095</name>
</gene>
<dbReference type="EMBL" id="PPDB01000001">
    <property type="protein sequence ID" value="PQL21047.1"/>
    <property type="molecule type" value="Genomic_DNA"/>
</dbReference>
<evidence type="ECO:0000313" key="3">
    <source>
        <dbReference type="EMBL" id="PQL21047.1"/>
    </source>
</evidence>
<reference evidence="3 4" key="1">
    <citation type="submission" date="2018-01" db="EMBL/GenBank/DDBJ databases">
        <title>Draft genome sequences of clinical isolates and type strains of oral Veillonella including Veillonella infantum sp., nov.</title>
        <authorList>
            <person name="Mashima I."/>
            <person name="Liao Y.-C."/>
            <person name="Sabharwal A."/>
            <person name="Haase E.M."/>
            <person name="Nakazawa F."/>
            <person name="Scannapieco F.A."/>
        </authorList>
    </citation>
    <scope>NUCLEOTIDE SEQUENCE [LARGE SCALE GENOMIC DNA]</scope>
    <source>
        <strain evidence="3 4">JCM 15641</strain>
    </source>
</reference>